<keyword evidence="3" id="KW-0540">Nuclease</keyword>
<evidence type="ECO:0000256" key="1">
    <source>
        <dbReference type="ARBA" id="ARBA00008172"/>
    </source>
</evidence>
<keyword evidence="5" id="KW-0378">Hydrolase</keyword>
<dbReference type="InterPro" id="IPR035093">
    <property type="entry name" value="RelE/ParE_toxin_dom_sf"/>
</dbReference>
<dbReference type="AlphaFoldDB" id="A0A516X614"/>
<keyword evidence="9" id="KW-1185">Reference proteome</keyword>
<dbReference type="RefSeq" id="WP_143909885.1">
    <property type="nucleotide sequence ID" value="NZ_CP041765.1"/>
</dbReference>
<dbReference type="NCBIfam" id="TIGR02116">
    <property type="entry name" value="toxin_Txe_YoeB"/>
    <property type="match status" value="1"/>
</dbReference>
<evidence type="ECO:0000256" key="7">
    <source>
        <dbReference type="ARBA" id="ARBA00050056"/>
    </source>
</evidence>
<evidence type="ECO:0000313" key="9">
    <source>
        <dbReference type="Proteomes" id="UP000317344"/>
    </source>
</evidence>
<evidence type="ECO:0000256" key="3">
    <source>
        <dbReference type="ARBA" id="ARBA00022722"/>
    </source>
</evidence>
<keyword evidence="2" id="KW-1277">Toxin-antitoxin system</keyword>
<dbReference type="Proteomes" id="UP000317344">
    <property type="component" value="Chromosome"/>
</dbReference>
<evidence type="ECO:0000256" key="6">
    <source>
        <dbReference type="ARBA" id="ARBA00030388"/>
    </source>
</evidence>
<dbReference type="GO" id="GO:0004519">
    <property type="term" value="F:endonuclease activity"/>
    <property type="evidence" value="ECO:0007669"/>
    <property type="project" value="UniProtKB-KW"/>
</dbReference>
<gene>
    <name evidence="8" type="ORF">FO059_15575</name>
</gene>
<dbReference type="Gene3D" id="3.30.2310.20">
    <property type="entry name" value="RelE-like"/>
    <property type="match status" value="1"/>
</dbReference>
<evidence type="ECO:0000256" key="4">
    <source>
        <dbReference type="ARBA" id="ARBA00022759"/>
    </source>
</evidence>
<organism evidence="8 9">
    <name type="scientific">Tomitella fengzijianii</name>
    <dbReference type="NCBI Taxonomy" id="2597660"/>
    <lineage>
        <taxon>Bacteria</taxon>
        <taxon>Bacillati</taxon>
        <taxon>Actinomycetota</taxon>
        <taxon>Actinomycetes</taxon>
        <taxon>Mycobacteriales</taxon>
        <taxon>Tomitella</taxon>
    </lineage>
</organism>
<evidence type="ECO:0000313" key="8">
    <source>
        <dbReference type="EMBL" id="QDQ98480.1"/>
    </source>
</evidence>
<dbReference type="PANTHER" id="PTHR38039">
    <property type="entry name" value="TOXIN YOEB"/>
    <property type="match status" value="1"/>
</dbReference>
<protein>
    <recommendedName>
        <fullName evidence="7">Endoribonuclease YoeB</fullName>
    </recommendedName>
    <alternativeName>
        <fullName evidence="6">Putative mRNA interferase YoeB</fullName>
    </alternativeName>
</protein>
<reference evidence="8 9" key="2">
    <citation type="submission" date="2019-07" db="EMBL/GenBank/DDBJ databases">
        <authorList>
            <person name="Huang Y."/>
        </authorList>
    </citation>
    <scope>NUCLEOTIDE SEQUENCE [LARGE SCALE GENOMIC DNA]</scope>
    <source>
        <strain evidence="8 9">HY188</strain>
    </source>
</reference>
<dbReference type="Pfam" id="PF06769">
    <property type="entry name" value="YoeB_toxin"/>
    <property type="match status" value="1"/>
</dbReference>
<accession>A0A516X614</accession>
<name>A0A516X614_9ACTN</name>
<dbReference type="GO" id="GO:0016787">
    <property type="term" value="F:hydrolase activity"/>
    <property type="evidence" value="ECO:0007669"/>
    <property type="project" value="UniProtKB-KW"/>
</dbReference>
<dbReference type="EMBL" id="CP041765">
    <property type="protein sequence ID" value="QDQ98480.1"/>
    <property type="molecule type" value="Genomic_DNA"/>
</dbReference>
<proteinExistence type="inferred from homology"/>
<dbReference type="KEGG" id="toy:FO059_15575"/>
<dbReference type="SUPFAM" id="SSF143011">
    <property type="entry name" value="RelE-like"/>
    <property type="match status" value="1"/>
</dbReference>
<sequence length="86" mass="10496">MRLVWDESAWDDYLWWQAQDRKTLKRINALIRDIQWNGNEGIGKPEQLRHGFQGYWSRRITLEHRLVYKMTGDEIRVAACRYHYGE</sequence>
<evidence type="ECO:0000256" key="2">
    <source>
        <dbReference type="ARBA" id="ARBA00022649"/>
    </source>
</evidence>
<dbReference type="PANTHER" id="PTHR38039:SF1">
    <property type="entry name" value="TOXIN YOEB"/>
    <property type="match status" value="1"/>
</dbReference>
<keyword evidence="4" id="KW-0255">Endonuclease</keyword>
<dbReference type="InterPro" id="IPR009614">
    <property type="entry name" value="YoeB_toxin"/>
</dbReference>
<reference evidence="8 9" key="1">
    <citation type="submission" date="2019-07" db="EMBL/GenBank/DDBJ databases">
        <title>Tomitella cavernea sp. nov., an actinomycete isolated from soil.</title>
        <authorList>
            <person name="Cheng J."/>
        </authorList>
    </citation>
    <scope>NUCLEOTIDE SEQUENCE [LARGE SCALE GENOMIC DNA]</scope>
    <source>
        <strain evidence="8 9">HY188</strain>
    </source>
</reference>
<dbReference type="GO" id="GO:0006401">
    <property type="term" value="P:RNA catabolic process"/>
    <property type="evidence" value="ECO:0007669"/>
    <property type="project" value="InterPro"/>
</dbReference>
<dbReference type="GO" id="GO:0045892">
    <property type="term" value="P:negative regulation of DNA-templated transcription"/>
    <property type="evidence" value="ECO:0007669"/>
    <property type="project" value="TreeGrafter"/>
</dbReference>
<comment type="similarity">
    <text evidence="1">Belongs to the YoeB family.</text>
</comment>
<dbReference type="OrthoDB" id="9801102at2"/>
<evidence type="ECO:0000256" key="5">
    <source>
        <dbReference type="ARBA" id="ARBA00022801"/>
    </source>
</evidence>